<feature type="non-terminal residue" evidence="1">
    <location>
        <position position="404"/>
    </location>
</feature>
<keyword evidence="1" id="KW-0808">Transferase</keyword>
<organism evidence="1 2">
    <name type="scientific">Nibea albiflora</name>
    <name type="common">Yellow drum</name>
    <name type="synonym">Corvina albiflora</name>
    <dbReference type="NCBI Taxonomy" id="240163"/>
    <lineage>
        <taxon>Eukaryota</taxon>
        <taxon>Metazoa</taxon>
        <taxon>Chordata</taxon>
        <taxon>Craniata</taxon>
        <taxon>Vertebrata</taxon>
        <taxon>Euteleostomi</taxon>
        <taxon>Actinopterygii</taxon>
        <taxon>Neopterygii</taxon>
        <taxon>Teleostei</taxon>
        <taxon>Neoteleostei</taxon>
        <taxon>Acanthomorphata</taxon>
        <taxon>Eupercaria</taxon>
        <taxon>Sciaenidae</taxon>
        <taxon>Nibea</taxon>
    </lineage>
</organism>
<proteinExistence type="predicted"/>
<gene>
    <name evidence="1" type="primary">PRTFDC1</name>
    <name evidence="1" type="ORF">GBF38_017953</name>
</gene>
<evidence type="ECO:0000313" key="1">
    <source>
        <dbReference type="EMBL" id="KAG8009599.1"/>
    </source>
</evidence>
<keyword evidence="2" id="KW-1185">Reference proteome</keyword>
<reference evidence="1" key="1">
    <citation type="submission" date="2020-04" db="EMBL/GenBank/DDBJ databases">
        <title>A chromosome-scale assembly and high-density genetic map of the yellow drum (Nibea albiflora) genome.</title>
        <authorList>
            <person name="Xu D."/>
            <person name="Zhang W."/>
            <person name="Chen R."/>
            <person name="Tan P."/>
            <person name="Wang L."/>
            <person name="Song H."/>
            <person name="Tian L."/>
            <person name="Zhu Q."/>
            <person name="Wang B."/>
        </authorList>
    </citation>
    <scope>NUCLEOTIDE SEQUENCE</scope>
    <source>
        <strain evidence="1">ZJHYS-2018</strain>
    </source>
</reference>
<protein>
    <submittedName>
        <fullName evidence="1">Phosphoribosyltransferase domain-containing protein 1</fullName>
    </submittedName>
</protein>
<sequence>MSEVVHPPESVYNLIPREEVQAQKTSRYVSKYRPVVIHERKSAKDAMRTMGPAKVEVPSPDKYLKKHSKEPKLPEKTECTKVYAGTVRKPAVPARTDNPPMGIHTKRDFIKTATAVPMKPQPTYVDTSKGHKQLLENSGLVPKYIKKKQYGEVPDYLQQRNEEERRAQEEYDNFVREQRERGAMNHLSDEKRQVILQTLKKNWDQLHREYQGLSFVTDNMSKKSHKDRLEVAMKKLENDIKLFESLDGVFPLKVAPILCFHPVNTSTDGQRRDETRNCGMCNTKIIKDEWPGYSLDLFTYPEHYHEDIESVYIPHGVIMNRIERLARYIMDDFGDNNIMVLCVLKGGYKFCADLVEFIKVLGRNTNKYLETRVEFIRLKSYLNDQSTEGLHIIGSRDLSFLRGK</sequence>
<evidence type="ECO:0000313" key="2">
    <source>
        <dbReference type="Proteomes" id="UP000805704"/>
    </source>
</evidence>
<accession>A0ACB7F4Z7</accession>
<dbReference type="Proteomes" id="UP000805704">
    <property type="component" value="Chromosome 17"/>
</dbReference>
<name>A0ACB7F4Z7_NIBAL</name>
<dbReference type="EMBL" id="CM024805">
    <property type="protein sequence ID" value="KAG8009599.1"/>
    <property type="molecule type" value="Genomic_DNA"/>
</dbReference>
<keyword evidence="1" id="KW-0328">Glycosyltransferase</keyword>
<comment type="caution">
    <text evidence="1">The sequence shown here is derived from an EMBL/GenBank/DDBJ whole genome shotgun (WGS) entry which is preliminary data.</text>
</comment>